<dbReference type="InterPro" id="IPR036640">
    <property type="entry name" value="ABC1_TM_sf"/>
</dbReference>
<reference evidence="8 9" key="1">
    <citation type="journal article" date="2019" name="Int. J. Syst. Evol. Microbiol.">
        <title>The Global Catalogue of Microorganisms (GCM) 10K type strain sequencing project: providing services to taxonomists for standard genome sequencing and annotation.</title>
        <authorList>
            <consortium name="The Broad Institute Genomics Platform"/>
            <consortium name="The Broad Institute Genome Sequencing Center for Infectious Disease"/>
            <person name="Wu L."/>
            <person name="Ma J."/>
        </authorList>
    </citation>
    <scope>NUCLEOTIDE SEQUENCE [LARGE SCALE GENOMIC DNA]</scope>
    <source>
        <strain evidence="8 9">JCM 16009</strain>
    </source>
</reference>
<keyword evidence="3 5" id="KW-1133">Transmembrane helix</keyword>
<protein>
    <submittedName>
        <fullName evidence="8">ABC transporter ATP-binding protein</fullName>
    </submittedName>
</protein>
<evidence type="ECO:0000259" key="7">
    <source>
        <dbReference type="PROSITE" id="PS50929"/>
    </source>
</evidence>
<dbReference type="Gene3D" id="1.20.1560.10">
    <property type="entry name" value="ABC transporter type 1, transmembrane domain"/>
    <property type="match status" value="1"/>
</dbReference>
<feature type="transmembrane region" description="Helical" evidence="5">
    <location>
        <begin position="134"/>
        <end position="153"/>
    </location>
</feature>
<comment type="subcellular location">
    <subcellularLocation>
        <location evidence="1">Cell membrane</location>
        <topology evidence="1">Multi-pass membrane protein</topology>
    </subcellularLocation>
</comment>
<keyword evidence="9" id="KW-1185">Reference proteome</keyword>
<evidence type="ECO:0000256" key="3">
    <source>
        <dbReference type="ARBA" id="ARBA00022989"/>
    </source>
</evidence>
<gene>
    <name evidence="8" type="ORF">GCM10009836_38920</name>
</gene>
<dbReference type="Pfam" id="PF00005">
    <property type="entry name" value="ABC_tran"/>
    <property type="match status" value="1"/>
</dbReference>
<sequence>MTTPGSAVLRGSLRLTRRRLVVGSLFGIGYQGGEALVPVLIGVVIDRAVATGDAGGLALWLGVLAATFLVLSLSWRFSARYSMYAAVEVERDLRMRLGRRILDPRGGAEAGHLPGAMISIATSDVRYVAGVADMVPRAVAAVVGVTVASVALLTMSVPLGLLVLLGTPPLLFLSQLVSRPLERRSAAQQEEAAQAAGVAADLVRGVRVLKGIGAEEHARERYRRVSRRSLHATVATARAQGGYEGAVLALNGLFLALVALVGGLLALHGSITVGELVSAVGLAQFLAGPMQSAGDIAAVWAIGRASAVRIAGVLEAPWAIAAGETIPAEPVRGELRLESVAEVPGGPGVDLVAVPGTVLGVVADPPAAAALLAWLGRERDPGGGRLLLDGRPFADLDPDALRGAVLVSAHDADLFGGTLHENLTAVAAGDPSGAIAAAAADTVAAALPAGHDTAVAERGSSLSGGQRQRVALARALAAHTPVLVLHDPTTAVDTVTEARIAESLRELRADRTTVLLTSSPALLAVADSVVVLREGRVAATGTHSALLRDDAAYRATVLS</sequence>
<dbReference type="Proteomes" id="UP001500449">
    <property type="component" value="Unassembled WGS sequence"/>
</dbReference>
<evidence type="ECO:0000259" key="6">
    <source>
        <dbReference type="PROSITE" id="PS50893"/>
    </source>
</evidence>
<dbReference type="PROSITE" id="PS50929">
    <property type="entry name" value="ABC_TM1F"/>
    <property type="match status" value="1"/>
</dbReference>
<dbReference type="PANTHER" id="PTHR43394:SF1">
    <property type="entry name" value="ATP-BINDING CASSETTE SUB-FAMILY B MEMBER 10, MITOCHONDRIAL"/>
    <property type="match status" value="1"/>
</dbReference>
<dbReference type="InterPro" id="IPR027417">
    <property type="entry name" value="P-loop_NTPase"/>
</dbReference>
<evidence type="ECO:0000256" key="5">
    <source>
        <dbReference type="SAM" id="Phobius"/>
    </source>
</evidence>
<evidence type="ECO:0000256" key="4">
    <source>
        <dbReference type="ARBA" id="ARBA00023136"/>
    </source>
</evidence>
<feature type="transmembrane region" description="Helical" evidence="5">
    <location>
        <begin position="20"/>
        <end position="45"/>
    </location>
</feature>
<dbReference type="PANTHER" id="PTHR43394">
    <property type="entry name" value="ATP-DEPENDENT PERMEASE MDL1, MITOCHONDRIAL"/>
    <property type="match status" value="1"/>
</dbReference>
<dbReference type="InterPro" id="IPR003439">
    <property type="entry name" value="ABC_transporter-like_ATP-bd"/>
</dbReference>
<dbReference type="EMBL" id="BAAAQK010000012">
    <property type="protein sequence ID" value="GAA1855088.1"/>
    <property type="molecule type" value="Genomic_DNA"/>
</dbReference>
<dbReference type="SUPFAM" id="SSF90123">
    <property type="entry name" value="ABC transporter transmembrane region"/>
    <property type="match status" value="1"/>
</dbReference>
<proteinExistence type="predicted"/>
<dbReference type="SUPFAM" id="SSF52540">
    <property type="entry name" value="P-loop containing nucleoside triphosphate hydrolases"/>
    <property type="match status" value="1"/>
</dbReference>
<evidence type="ECO:0000256" key="1">
    <source>
        <dbReference type="ARBA" id="ARBA00004651"/>
    </source>
</evidence>
<keyword evidence="2 5" id="KW-0812">Transmembrane</keyword>
<organism evidence="8 9">
    <name type="scientific">Pseudonocardia ailaonensis</name>
    <dbReference type="NCBI Taxonomy" id="367279"/>
    <lineage>
        <taxon>Bacteria</taxon>
        <taxon>Bacillati</taxon>
        <taxon>Actinomycetota</taxon>
        <taxon>Actinomycetes</taxon>
        <taxon>Pseudonocardiales</taxon>
        <taxon>Pseudonocardiaceae</taxon>
        <taxon>Pseudonocardia</taxon>
    </lineage>
</organism>
<dbReference type="GO" id="GO:0005524">
    <property type="term" value="F:ATP binding"/>
    <property type="evidence" value="ECO:0007669"/>
    <property type="project" value="UniProtKB-KW"/>
</dbReference>
<evidence type="ECO:0000256" key="2">
    <source>
        <dbReference type="ARBA" id="ARBA00022692"/>
    </source>
</evidence>
<comment type="caution">
    <text evidence="8">The sequence shown here is derived from an EMBL/GenBank/DDBJ whole genome shotgun (WGS) entry which is preliminary data.</text>
</comment>
<dbReference type="PROSITE" id="PS00211">
    <property type="entry name" value="ABC_TRANSPORTER_1"/>
    <property type="match status" value="1"/>
</dbReference>
<dbReference type="RefSeq" id="WP_344418746.1">
    <property type="nucleotide sequence ID" value="NZ_BAAAQK010000012.1"/>
</dbReference>
<feature type="domain" description="ABC transporter" evidence="6">
    <location>
        <begin position="331"/>
        <end position="559"/>
    </location>
</feature>
<dbReference type="InterPro" id="IPR011527">
    <property type="entry name" value="ABC1_TM_dom"/>
</dbReference>
<evidence type="ECO:0000313" key="9">
    <source>
        <dbReference type="Proteomes" id="UP001500449"/>
    </source>
</evidence>
<feature type="domain" description="ABC transmembrane type-1" evidence="7">
    <location>
        <begin position="21"/>
        <end position="301"/>
    </location>
</feature>
<accession>A0ABN2N838</accession>
<dbReference type="InterPro" id="IPR017871">
    <property type="entry name" value="ABC_transporter-like_CS"/>
</dbReference>
<keyword evidence="4 5" id="KW-0472">Membrane</keyword>
<dbReference type="InterPro" id="IPR039421">
    <property type="entry name" value="Type_1_exporter"/>
</dbReference>
<dbReference type="PROSITE" id="PS50893">
    <property type="entry name" value="ABC_TRANSPORTER_2"/>
    <property type="match status" value="1"/>
</dbReference>
<name>A0ABN2N838_9PSEU</name>
<feature type="transmembrane region" description="Helical" evidence="5">
    <location>
        <begin position="57"/>
        <end position="75"/>
    </location>
</feature>
<keyword evidence="8" id="KW-0547">Nucleotide-binding</keyword>
<dbReference type="Gene3D" id="3.40.50.300">
    <property type="entry name" value="P-loop containing nucleotide triphosphate hydrolases"/>
    <property type="match status" value="1"/>
</dbReference>
<evidence type="ECO:0000313" key="8">
    <source>
        <dbReference type="EMBL" id="GAA1855088.1"/>
    </source>
</evidence>
<dbReference type="Pfam" id="PF00664">
    <property type="entry name" value="ABC_membrane"/>
    <property type="match status" value="1"/>
</dbReference>
<keyword evidence="8" id="KW-0067">ATP-binding</keyword>